<protein>
    <submittedName>
        <fullName evidence="1">Uncharacterized protein</fullName>
    </submittedName>
</protein>
<dbReference type="EMBL" id="BMAW01044718">
    <property type="protein sequence ID" value="GFS46077.1"/>
    <property type="molecule type" value="Genomic_DNA"/>
</dbReference>
<sequence>MNSDKALDPEIRTVVSNVNDISTELCVHIQNMQLLNFENGSANPLEEIEDVDYIYSCIIRYLLLQTVMASTVPQRICARFRVLDNNKLSRVSEVINVIDLFFYDDFGEMCLSSGSELERAEFYLSHSVVLCGEPTYSNFLLVAAFVTHIFLHSVYVVPCIRTLFLCEFIFDVLYRRIFWKVFNVEGYKKLMSFCNDFNNSLTTESSLSDLENTKFGAKWVSQVKNITNIVGDSFSLSKSEVEMFRKNYSTENNLEYKSQLSRELECEEYFILKKNENDALVCAFCDSKCYNYSDHLKHFVSS</sequence>
<organism evidence="1 2">
    <name type="scientific">Nephila pilipes</name>
    <name type="common">Giant wood spider</name>
    <name type="synonym">Nephila maculata</name>
    <dbReference type="NCBI Taxonomy" id="299642"/>
    <lineage>
        <taxon>Eukaryota</taxon>
        <taxon>Metazoa</taxon>
        <taxon>Ecdysozoa</taxon>
        <taxon>Arthropoda</taxon>
        <taxon>Chelicerata</taxon>
        <taxon>Arachnida</taxon>
        <taxon>Araneae</taxon>
        <taxon>Araneomorphae</taxon>
        <taxon>Entelegynae</taxon>
        <taxon>Araneoidea</taxon>
        <taxon>Nephilidae</taxon>
        <taxon>Nephila</taxon>
    </lineage>
</organism>
<dbReference type="OrthoDB" id="6439474at2759"/>
<name>A0A8X6KFU6_NEPPI</name>
<dbReference type="Proteomes" id="UP000887013">
    <property type="component" value="Unassembled WGS sequence"/>
</dbReference>
<gene>
    <name evidence="1" type="ORF">NPIL_381171</name>
</gene>
<comment type="caution">
    <text evidence="1">The sequence shown here is derived from an EMBL/GenBank/DDBJ whole genome shotgun (WGS) entry which is preliminary data.</text>
</comment>
<accession>A0A8X6KFU6</accession>
<reference evidence="1" key="1">
    <citation type="submission" date="2020-08" db="EMBL/GenBank/DDBJ databases">
        <title>Multicomponent nature underlies the extraordinary mechanical properties of spider dragline silk.</title>
        <authorList>
            <person name="Kono N."/>
            <person name="Nakamura H."/>
            <person name="Mori M."/>
            <person name="Yoshida Y."/>
            <person name="Ohtoshi R."/>
            <person name="Malay A.D."/>
            <person name="Moran D.A.P."/>
            <person name="Tomita M."/>
            <person name="Numata K."/>
            <person name="Arakawa K."/>
        </authorList>
    </citation>
    <scope>NUCLEOTIDE SEQUENCE</scope>
</reference>
<keyword evidence="2" id="KW-1185">Reference proteome</keyword>
<proteinExistence type="predicted"/>
<evidence type="ECO:0000313" key="1">
    <source>
        <dbReference type="EMBL" id="GFS46077.1"/>
    </source>
</evidence>
<evidence type="ECO:0000313" key="2">
    <source>
        <dbReference type="Proteomes" id="UP000887013"/>
    </source>
</evidence>
<dbReference type="AlphaFoldDB" id="A0A8X6KFU6"/>